<feature type="transmembrane region" description="Helical" evidence="1">
    <location>
        <begin position="261"/>
        <end position="280"/>
    </location>
</feature>
<accession>A0A137PFD6</accession>
<keyword evidence="1" id="KW-0812">Transmembrane</keyword>
<feature type="transmembrane region" description="Helical" evidence="1">
    <location>
        <begin position="230"/>
        <end position="255"/>
    </location>
</feature>
<dbReference type="EMBL" id="KQ964432">
    <property type="protein sequence ID" value="KXN73714.1"/>
    <property type="molecule type" value="Genomic_DNA"/>
</dbReference>
<evidence type="ECO:0008006" key="4">
    <source>
        <dbReference type="Google" id="ProtNLM"/>
    </source>
</evidence>
<keyword evidence="1" id="KW-1133">Transmembrane helix</keyword>
<dbReference type="Proteomes" id="UP000070444">
    <property type="component" value="Unassembled WGS sequence"/>
</dbReference>
<feature type="transmembrane region" description="Helical" evidence="1">
    <location>
        <begin position="20"/>
        <end position="42"/>
    </location>
</feature>
<feature type="transmembrane region" description="Helical" evidence="1">
    <location>
        <begin position="126"/>
        <end position="146"/>
    </location>
</feature>
<dbReference type="OrthoDB" id="2282627at2759"/>
<feature type="transmembrane region" description="Helical" evidence="1">
    <location>
        <begin position="166"/>
        <end position="191"/>
    </location>
</feature>
<proteinExistence type="predicted"/>
<sequence>MANTPPIPTSLVYANKINVVLNPIGMFFASLVLLSIIGLAVVNRQLINRLTVRLVAVIAFTDLMAHVGEYYAAAHMTLEVGTAVCTSVNGFRLFARTFYCFTNLAICFHLYRSLVLLKKTTWKSELFIWTSTAVLVIVVTLFYWGIGAFTGIAARKRCTPGVDNPTLQTVFTIVQPTINLFITATGIFTIVSCRRNLNKWINAFSATITERGDNLDQVIQDRRKIAVRSFLYPLSTCITLPFEAIFLYITAAGAYALDMAIPMALGSGLAGFLTFAAFAVDPSTYQAFKSAYYHIKYKKGDVKEQDGHYTMDNNDIAL</sequence>
<evidence type="ECO:0000313" key="3">
    <source>
        <dbReference type="Proteomes" id="UP000070444"/>
    </source>
</evidence>
<feature type="transmembrane region" description="Helical" evidence="1">
    <location>
        <begin position="54"/>
        <end position="73"/>
    </location>
</feature>
<name>A0A137PFD6_CONC2</name>
<protein>
    <recommendedName>
        <fullName evidence="4">G-protein coupled receptors family 1 profile domain-containing protein</fullName>
    </recommendedName>
</protein>
<reference evidence="2 3" key="1">
    <citation type="journal article" date="2015" name="Genome Biol. Evol.">
        <title>Phylogenomic analyses indicate that early fungi evolved digesting cell walls of algal ancestors of land plants.</title>
        <authorList>
            <person name="Chang Y."/>
            <person name="Wang S."/>
            <person name="Sekimoto S."/>
            <person name="Aerts A.L."/>
            <person name="Choi C."/>
            <person name="Clum A."/>
            <person name="LaButti K.M."/>
            <person name="Lindquist E.A."/>
            <person name="Yee Ngan C."/>
            <person name="Ohm R.A."/>
            <person name="Salamov A.A."/>
            <person name="Grigoriev I.V."/>
            <person name="Spatafora J.W."/>
            <person name="Berbee M.L."/>
        </authorList>
    </citation>
    <scope>NUCLEOTIDE SEQUENCE [LARGE SCALE GENOMIC DNA]</scope>
    <source>
        <strain evidence="2 3">NRRL 28638</strain>
    </source>
</reference>
<evidence type="ECO:0000313" key="2">
    <source>
        <dbReference type="EMBL" id="KXN73714.1"/>
    </source>
</evidence>
<dbReference type="AlphaFoldDB" id="A0A137PFD6"/>
<gene>
    <name evidence="2" type="ORF">CONCODRAFT_3273</name>
</gene>
<organism evidence="2 3">
    <name type="scientific">Conidiobolus coronatus (strain ATCC 28846 / CBS 209.66 / NRRL 28638)</name>
    <name type="common">Delacroixia coronata</name>
    <dbReference type="NCBI Taxonomy" id="796925"/>
    <lineage>
        <taxon>Eukaryota</taxon>
        <taxon>Fungi</taxon>
        <taxon>Fungi incertae sedis</taxon>
        <taxon>Zoopagomycota</taxon>
        <taxon>Entomophthoromycotina</taxon>
        <taxon>Entomophthoromycetes</taxon>
        <taxon>Entomophthorales</taxon>
        <taxon>Ancylistaceae</taxon>
        <taxon>Conidiobolus</taxon>
    </lineage>
</organism>
<keyword evidence="1" id="KW-0472">Membrane</keyword>
<keyword evidence="3" id="KW-1185">Reference proteome</keyword>
<evidence type="ECO:0000256" key="1">
    <source>
        <dbReference type="SAM" id="Phobius"/>
    </source>
</evidence>
<feature type="transmembrane region" description="Helical" evidence="1">
    <location>
        <begin position="93"/>
        <end position="114"/>
    </location>
</feature>